<name>A0A6A5ZJL6_9PLEO</name>
<keyword evidence="3" id="KW-1185">Reference proteome</keyword>
<keyword evidence="1" id="KW-0732">Signal</keyword>
<evidence type="ECO:0008006" key="4">
    <source>
        <dbReference type="Google" id="ProtNLM"/>
    </source>
</evidence>
<sequence>MRSSSIAACLLPAAALAVPNVTVTPLASDCSAYPNYNNATGEAGPFLVVADSTGGSFDGDGVSVETFTNNGKDRFGFITIPKVPTESMPNVSMICSFSTLHATLSNTTYNLEIAAEENWQASFSFNTSPGVPGTPIEPYAHFVNGVQQDGVFLGAKNTTTWTYKFNWGGNAGEYYLLRLLGVMPKGTVHVKRQDGGGRPPVTFPPDGTDWTGFLKVKAL</sequence>
<evidence type="ECO:0000313" key="2">
    <source>
        <dbReference type="EMBL" id="KAF2119782.1"/>
    </source>
</evidence>
<evidence type="ECO:0000313" key="3">
    <source>
        <dbReference type="Proteomes" id="UP000799770"/>
    </source>
</evidence>
<dbReference type="AlphaFoldDB" id="A0A6A5ZJL6"/>
<feature type="signal peptide" evidence="1">
    <location>
        <begin position="1"/>
        <end position="17"/>
    </location>
</feature>
<organism evidence="2 3">
    <name type="scientific">Lophiotrema nucula</name>
    <dbReference type="NCBI Taxonomy" id="690887"/>
    <lineage>
        <taxon>Eukaryota</taxon>
        <taxon>Fungi</taxon>
        <taxon>Dikarya</taxon>
        <taxon>Ascomycota</taxon>
        <taxon>Pezizomycotina</taxon>
        <taxon>Dothideomycetes</taxon>
        <taxon>Pleosporomycetidae</taxon>
        <taxon>Pleosporales</taxon>
        <taxon>Lophiotremataceae</taxon>
        <taxon>Lophiotrema</taxon>
    </lineage>
</organism>
<reference evidence="2" key="1">
    <citation type="journal article" date="2020" name="Stud. Mycol.">
        <title>101 Dothideomycetes genomes: a test case for predicting lifestyles and emergence of pathogens.</title>
        <authorList>
            <person name="Haridas S."/>
            <person name="Albert R."/>
            <person name="Binder M."/>
            <person name="Bloem J."/>
            <person name="Labutti K."/>
            <person name="Salamov A."/>
            <person name="Andreopoulos B."/>
            <person name="Baker S."/>
            <person name="Barry K."/>
            <person name="Bills G."/>
            <person name="Bluhm B."/>
            <person name="Cannon C."/>
            <person name="Castanera R."/>
            <person name="Culley D."/>
            <person name="Daum C."/>
            <person name="Ezra D."/>
            <person name="Gonzalez J."/>
            <person name="Henrissat B."/>
            <person name="Kuo A."/>
            <person name="Liang C."/>
            <person name="Lipzen A."/>
            <person name="Lutzoni F."/>
            <person name="Magnuson J."/>
            <person name="Mondo S."/>
            <person name="Nolan M."/>
            <person name="Ohm R."/>
            <person name="Pangilinan J."/>
            <person name="Park H.-J."/>
            <person name="Ramirez L."/>
            <person name="Alfaro M."/>
            <person name="Sun H."/>
            <person name="Tritt A."/>
            <person name="Yoshinaga Y."/>
            <person name="Zwiers L.-H."/>
            <person name="Turgeon B."/>
            <person name="Goodwin S."/>
            <person name="Spatafora J."/>
            <person name="Crous P."/>
            <person name="Grigoriev I."/>
        </authorList>
    </citation>
    <scope>NUCLEOTIDE SEQUENCE</scope>
    <source>
        <strain evidence="2">CBS 627.86</strain>
    </source>
</reference>
<evidence type="ECO:0000256" key="1">
    <source>
        <dbReference type="SAM" id="SignalP"/>
    </source>
</evidence>
<proteinExistence type="predicted"/>
<dbReference type="Proteomes" id="UP000799770">
    <property type="component" value="Unassembled WGS sequence"/>
</dbReference>
<gene>
    <name evidence="2" type="ORF">BDV96DRAFT_568203</name>
</gene>
<accession>A0A6A5ZJL6</accession>
<dbReference type="OrthoDB" id="3545468at2759"/>
<dbReference type="EMBL" id="ML977315">
    <property type="protein sequence ID" value="KAF2119782.1"/>
    <property type="molecule type" value="Genomic_DNA"/>
</dbReference>
<feature type="chain" id="PRO_5025443264" description="Ubiquitin 3 binding protein But2 C-terminal domain-containing protein" evidence="1">
    <location>
        <begin position="18"/>
        <end position="219"/>
    </location>
</feature>
<protein>
    <recommendedName>
        <fullName evidence="4">Ubiquitin 3 binding protein But2 C-terminal domain-containing protein</fullName>
    </recommendedName>
</protein>